<evidence type="ECO:0000256" key="7">
    <source>
        <dbReference type="SAM" id="SignalP"/>
    </source>
</evidence>
<dbReference type="InterPro" id="IPR036942">
    <property type="entry name" value="Beta-barrel_TonB_sf"/>
</dbReference>
<dbReference type="InterPro" id="IPR037066">
    <property type="entry name" value="Plug_dom_sf"/>
</dbReference>
<accession>A0AAW7X3L4</accession>
<dbReference type="GO" id="GO:0009279">
    <property type="term" value="C:cell outer membrane"/>
    <property type="evidence" value="ECO:0007669"/>
    <property type="project" value="UniProtKB-SubCell"/>
</dbReference>
<evidence type="ECO:0000256" key="1">
    <source>
        <dbReference type="ARBA" id="ARBA00004442"/>
    </source>
</evidence>
<evidence type="ECO:0000256" key="6">
    <source>
        <dbReference type="RuleBase" id="RU003357"/>
    </source>
</evidence>
<keyword evidence="4 6" id="KW-0472">Membrane</keyword>
<dbReference type="InterPro" id="IPR010104">
    <property type="entry name" value="TonB_rcpt_bac"/>
</dbReference>
<organism evidence="10 11">
    <name type="scientific">Saccharophagus degradans</name>
    <dbReference type="NCBI Taxonomy" id="86304"/>
    <lineage>
        <taxon>Bacteria</taxon>
        <taxon>Pseudomonadati</taxon>
        <taxon>Pseudomonadota</taxon>
        <taxon>Gammaproteobacteria</taxon>
        <taxon>Cellvibrionales</taxon>
        <taxon>Cellvibrionaceae</taxon>
        <taxon>Saccharophagus</taxon>
    </lineage>
</organism>
<dbReference type="Pfam" id="PF07715">
    <property type="entry name" value="Plug"/>
    <property type="match status" value="1"/>
</dbReference>
<dbReference type="SUPFAM" id="SSF56935">
    <property type="entry name" value="Porins"/>
    <property type="match status" value="1"/>
</dbReference>
<keyword evidence="10" id="KW-0675">Receptor</keyword>
<keyword evidence="3 6" id="KW-0798">TonB box</keyword>
<dbReference type="PROSITE" id="PS01156">
    <property type="entry name" value="TONB_DEPENDENT_REC_2"/>
    <property type="match status" value="1"/>
</dbReference>
<comment type="caution">
    <text evidence="10">The sequence shown here is derived from an EMBL/GenBank/DDBJ whole genome shotgun (WGS) entry which is preliminary data.</text>
</comment>
<evidence type="ECO:0000256" key="5">
    <source>
        <dbReference type="ARBA" id="ARBA00023237"/>
    </source>
</evidence>
<proteinExistence type="inferred from homology"/>
<evidence type="ECO:0000256" key="3">
    <source>
        <dbReference type="ARBA" id="ARBA00023077"/>
    </source>
</evidence>
<evidence type="ECO:0000313" key="11">
    <source>
        <dbReference type="Proteomes" id="UP001169760"/>
    </source>
</evidence>
<keyword evidence="5" id="KW-0998">Cell outer membrane</keyword>
<dbReference type="PANTHER" id="PTHR40980:SF3">
    <property type="entry name" value="TONB-DEPENDENT RECEPTOR-LIKE BETA-BARREL DOMAIN-CONTAINING PROTEIN"/>
    <property type="match status" value="1"/>
</dbReference>
<feature type="chain" id="PRO_5043936446" evidence="7">
    <location>
        <begin position="27"/>
        <end position="947"/>
    </location>
</feature>
<dbReference type="InterPro" id="IPR010917">
    <property type="entry name" value="TonB_rcpt_CS"/>
</dbReference>
<protein>
    <submittedName>
        <fullName evidence="10">TonB-dependent receptor</fullName>
    </submittedName>
</protein>
<evidence type="ECO:0000256" key="4">
    <source>
        <dbReference type="ARBA" id="ARBA00023136"/>
    </source>
</evidence>
<feature type="domain" description="TonB-dependent receptor-like beta-barrel" evidence="8">
    <location>
        <begin position="583"/>
        <end position="914"/>
    </location>
</feature>
<name>A0AAW7X3L4_9GAMM</name>
<feature type="signal peptide" evidence="7">
    <location>
        <begin position="1"/>
        <end position="26"/>
    </location>
</feature>
<comment type="subcellular location">
    <subcellularLocation>
        <location evidence="1 6">Cell outer membrane</location>
    </subcellularLocation>
</comment>
<comment type="similarity">
    <text evidence="6">Belongs to the TonB-dependent receptor family.</text>
</comment>
<dbReference type="Pfam" id="PF00593">
    <property type="entry name" value="TonB_dep_Rec_b-barrel"/>
    <property type="match status" value="1"/>
</dbReference>
<dbReference type="InterPro" id="IPR012910">
    <property type="entry name" value="Plug_dom"/>
</dbReference>
<keyword evidence="2 7" id="KW-0732">Signal</keyword>
<dbReference type="Proteomes" id="UP001169760">
    <property type="component" value="Unassembled WGS sequence"/>
</dbReference>
<dbReference type="InterPro" id="IPR000531">
    <property type="entry name" value="Beta-barrel_TonB"/>
</dbReference>
<evidence type="ECO:0000259" key="9">
    <source>
        <dbReference type="Pfam" id="PF07715"/>
    </source>
</evidence>
<feature type="domain" description="TonB-dependent receptor plug" evidence="9">
    <location>
        <begin position="52"/>
        <end position="157"/>
    </location>
</feature>
<dbReference type="EMBL" id="JAUOPB010000004">
    <property type="protein sequence ID" value="MDO6422162.1"/>
    <property type="molecule type" value="Genomic_DNA"/>
</dbReference>
<dbReference type="NCBIfam" id="TIGR01782">
    <property type="entry name" value="TonB-Xanth-Caul"/>
    <property type="match status" value="1"/>
</dbReference>
<evidence type="ECO:0000256" key="2">
    <source>
        <dbReference type="ARBA" id="ARBA00022729"/>
    </source>
</evidence>
<dbReference type="Gene3D" id="2.170.130.10">
    <property type="entry name" value="TonB-dependent receptor, plug domain"/>
    <property type="match status" value="1"/>
</dbReference>
<dbReference type="AlphaFoldDB" id="A0AAW7X3L4"/>
<dbReference type="RefSeq" id="WP_303492025.1">
    <property type="nucleotide sequence ID" value="NZ_JAUOPB010000004.1"/>
</dbReference>
<evidence type="ECO:0000313" key="10">
    <source>
        <dbReference type="EMBL" id="MDO6422162.1"/>
    </source>
</evidence>
<evidence type="ECO:0000259" key="8">
    <source>
        <dbReference type="Pfam" id="PF00593"/>
    </source>
</evidence>
<sequence>MKKTYLSHCIAALTATASLSSLNVHAQEQDAMLEEVVVTGIRSSILNSVAVKRDADTIVEVVDAGDLSSLPDASIADSLGRLPGVTTVRDSGQSSQLNIRGMNGDFIQTTLNGREQATTSSETESLRWMAFDQYPAELITQAAVYKSPKASLVEGGVAATVELKTANPLDAAKDHTVNLKARLSYNDSAEDVGADANGNRLSASYIGKFLDDTLGLSLGYSHLDQPNSFIKARASADDQLGYSEAEIDGRTVQLPAAYQFQAGAGKDIRDSYMATVVWEPTDNVQLSVDYFATTFESEDIRHGVTIGALGGPGSTLTPGATNSQGALQDFSFVIDDVHQTSRTGPWIESRTEDQSSQADSSAIGINLEWAITDGSVLTLDYSESSGEKTRKDRLATMHAYESFEAGDTEWRERAAQGFTFSANGDEIPTVALTQGLDLASFEQMRLGRYEEYPHLYKDDVQTFKVDFTQDVEWGSVKSIEAGVRLSERTFDSERGTFLWGSRDGIHNIGGDQYCEDNVSNPAVECSPIALDDFASVGSVPGAPDHLVVNINGLADEIFGPGNYTGRKLWSRDWTFVESGALIEDTKAFYIMANIDTEVGGIPVTGNVGVRHVKSDVKAEGLVYVGNDAGTTIEDDVGATNSNFIEGSYGPEFSDTLPSLNLNFELTDSDYVRLGAAKVLGRPPVGQMKGGAGGWFDTTDDGTPRYNVWTKGTPYLDPFRATQLDVSYEHYFEDDGAVTVAGFYKKIDTLVQARNYAPGEVDFESLGFSIPDSAPEDTVPGAFNTFENAEGGYIRGIEIAGTKTFSNLPGVWGGLGATASYSYTESETEVGGGALTGESVSLPGLSENVWSTTLFWDIDNFSTHLNVRSRDEYVLNLAIPGSTTPVVAKAYTTVDFQVSYAFDMGVELVLQANNLTDEPNKQDYGVSSALGEYNQYGRQFYFGVNYSF</sequence>
<dbReference type="PANTHER" id="PTHR40980">
    <property type="entry name" value="PLUG DOMAIN-CONTAINING PROTEIN"/>
    <property type="match status" value="1"/>
</dbReference>
<gene>
    <name evidence="10" type="ORF">Q4521_06735</name>
</gene>
<dbReference type="Gene3D" id="2.40.170.20">
    <property type="entry name" value="TonB-dependent receptor, beta-barrel domain"/>
    <property type="match status" value="1"/>
</dbReference>
<reference evidence="10" key="1">
    <citation type="submission" date="2023-07" db="EMBL/GenBank/DDBJ databases">
        <title>Genome content predicts the carbon catabolic preferences of heterotrophic bacteria.</title>
        <authorList>
            <person name="Gralka M."/>
        </authorList>
    </citation>
    <scope>NUCLEOTIDE SEQUENCE</scope>
    <source>
        <strain evidence="10">I3M17_2</strain>
    </source>
</reference>